<accession>A0A1H2CYJ2</accession>
<dbReference type="InterPro" id="IPR002372">
    <property type="entry name" value="PQQ_rpt_dom"/>
</dbReference>
<evidence type="ECO:0000259" key="3">
    <source>
        <dbReference type="Pfam" id="PF13360"/>
    </source>
</evidence>
<feature type="transmembrane region" description="Helical" evidence="2">
    <location>
        <begin position="126"/>
        <end position="147"/>
    </location>
</feature>
<evidence type="ECO:0000256" key="1">
    <source>
        <dbReference type="SAM" id="MobiDB-lite"/>
    </source>
</evidence>
<organism evidence="4 5">
    <name type="scientific">Actinoplanes derwentensis</name>
    <dbReference type="NCBI Taxonomy" id="113562"/>
    <lineage>
        <taxon>Bacteria</taxon>
        <taxon>Bacillati</taxon>
        <taxon>Actinomycetota</taxon>
        <taxon>Actinomycetes</taxon>
        <taxon>Micromonosporales</taxon>
        <taxon>Micromonosporaceae</taxon>
        <taxon>Actinoplanes</taxon>
    </lineage>
</organism>
<keyword evidence="2" id="KW-0472">Membrane</keyword>
<keyword evidence="2" id="KW-0812">Transmembrane</keyword>
<dbReference type="Proteomes" id="UP000198688">
    <property type="component" value="Chromosome I"/>
</dbReference>
<feature type="domain" description="Pyrrolo-quinoline quinone repeat" evidence="3">
    <location>
        <begin position="163"/>
        <end position="298"/>
    </location>
</feature>
<dbReference type="STRING" id="113562.SAMN04489716_7347"/>
<protein>
    <submittedName>
        <fullName evidence="4">PQQ-like domain-containing protein</fullName>
    </submittedName>
</protein>
<dbReference type="EMBL" id="LT629758">
    <property type="protein sequence ID" value="SDT75578.1"/>
    <property type="molecule type" value="Genomic_DNA"/>
</dbReference>
<dbReference type="Pfam" id="PF13360">
    <property type="entry name" value="PQQ_2"/>
    <property type="match status" value="1"/>
</dbReference>
<gene>
    <name evidence="4" type="ORF">SAMN04489716_7347</name>
</gene>
<dbReference type="SUPFAM" id="SSF50998">
    <property type="entry name" value="Quinoprotein alcohol dehydrogenase-like"/>
    <property type="match status" value="1"/>
</dbReference>
<keyword evidence="2" id="KW-1133">Transmembrane helix</keyword>
<keyword evidence="5" id="KW-1185">Reference proteome</keyword>
<evidence type="ECO:0000313" key="4">
    <source>
        <dbReference type="EMBL" id="SDT75578.1"/>
    </source>
</evidence>
<evidence type="ECO:0000313" key="5">
    <source>
        <dbReference type="Proteomes" id="UP000198688"/>
    </source>
</evidence>
<sequence length="555" mass="58291">MGRSPDWSIDDRSVAWRAVAAVKGGDMAGQGKDEAQPEFARGVSEAAKPEPTAATVPQQPVARAGEPTQTAMEYADPVDPWAAAEAASIAAGGKPSYEAPAPNQGGTWTMLGETEAAVQKTKIKGLLIGGAATVVAAGVVAATVLLWPSFPALDYHRAEEIKRVAPAAAFTSAFTSAEVVGDRAYFAGVDSGGTLRVLAADTGAGDKALWESTAAGRSTTWTAMRATPSVVVLFSGVESATSTSRMVVLDAENGSRLWEQSVGYYDEIHLGAQTVLWTDRERKRLVGLDLIEGSEKWAVADEDATKIHAMPGPDDLTGPADISGRAFGTDIGDQFVQFDADKTATVRELATGKVLQTRENVSAGGDDVAVHDGRLYVLETGTPKRIFQYDLANLIAEPEAKYTVGTSEEVDGLTPCGDQLCFIRTKDFDKATSEVVATGWSLAVPKVKTLVPVGASGLLAIGDESTTLIVDQKVVWTIDGGVAARLDAGNVLRFSEDLSSSVGNRALSGFHVGDKAGEIAEMGEIRDVRSENCSWNTEVIACVAAEDVVIYSFAG</sequence>
<dbReference type="AlphaFoldDB" id="A0A1H2CYJ2"/>
<proteinExistence type="predicted"/>
<reference evidence="4 5" key="1">
    <citation type="submission" date="2016-10" db="EMBL/GenBank/DDBJ databases">
        <authorList>
            <person name="de Groot N.N."/>
        </authorList>
    </citation>
    <scope>NUCLEOTIDE SEQUENCE [LARGE SCALE GENOMIC DNA]</scope>
    <source>
        <strain evidence="4 5">DSM 43941</strain>
    </source>
</reference>
<feature type="region of interest" description="Disordered" evidence="1">
    <location>
        <begin position="25"/>
        <end position="68"/>
    </location>
</feature>
<dbReference type="Gene3D" id="2.130.10.10">
    <property type="entry name" value="YVTN repeat-like/Quinoprotein amine dehydrogenase"/>
    <property type="match status" value="1"/>
</dbReference>
<dbReference type="InterPro" id="IPR011047">
    <property type="entry name" value="Quinoprotein_ADH-like_sf"/>
</dbReference>
<evidence type="ECO:0000256" key="2">
    <source>
        <dbReference type="SAM" id="Phobius"/>
    </source>
</evidence>
<name>A0A1H2CYJ2_9ACTN</name>
<dbReference type="InterPro" id="IPR015943">
    <property type="entry name" value="WD40/YVTN_repeat-like_dom_sf"/>
</dbReference>